<evidence type="ECO:0000313" key="5">
    <source>
        <dbReference type="Proteomes" id="UP000095679"/>
    </source>
</evidence>
<dbReference type="SUPFAM" id="SSF69572">
    <property type="entry name" value="Activating enzymes of the ubiquitin-like proteins"/>
    <property type="match status" value="1"/>
</dbReference>
<evidence type="ECO:0000313" key="3">
    <source>
        <dbReference type="EMBL" id="CUP19509.1"/>
    </source>
</evidence>
<dbReference type="GO" id="GO:0061503">
    <property type="term" value="F:tRNA threonylcarbamoyladenosine dehydratase"/>
    <property type="evidence" value="ECO:0007669"/>
    <property type="project" value="TreeGrafter"/>
</dbReference>
<dbReference type="EMBL" id="CYZL01000053">
    <property type="protein sequence ID" value="CUP19509.1"/>
    <property type="molecule type" value="Genomic_DNA"/>
</dbReference>
<dbReference type="GeneID" id="75049289"/>
<dbReference type="EMBL" id="CYYC01000053">
    <property type="protein sequence ID" value="CUN19714.1"/>
    <property type="molecule type" value="Genomic_DNA"/>
</dbReference>
<reference evidence="4 5" key="1">
    <citation type="submission" date="2015-09" db="EMBL/GenBank/DDBJ databases">
        <authorList>
            <consortium name="Pathogen Informatics"/>
        </authorList>
    </citation>
    <scope>NUCLEOTIDE SEQUENCE [LARGE SCALE GENOMIC DNA]</scope>
    <source>
        <strain evidence="3 5">2789STDY5834835</strain>
        <strain evidence="2 4">2789STDY5834966</strain>
    </source>
</reference>
<feature type="domain" description="THIF-type NAD/FAD binding fold" evidence="1">
    <location>
        <begin position="10"/>
        <end position="250"/>
    </location>
</feature>
<dbReference type="InterPro" id="IPR045886">
    <property type="entry name" value="ThiF/MoeB/HesA"/>
</dbReference>
<proteinExistence type="predicted"/>
<dbReference type="PANTHER" id="PTHR43267">
    <property type="entry name" value="TRNA THREONYLCARBAMOYLADENOSINE DEHYDRATASE"/>
    <property type="match status" value="1"/>
</dbReference>
<dbReference type="GO" id="GO:0061504">
    <property type="term" value="P:cyclic threonylcarbamoyladenosine biosynthetic process"/>
    <property type="evidence" value="ECO:0007669"/>
    <property type="project" value="TreeGrafter"/>
</dbReference>
<dbReference type="GO" id="GO:0016779">
    <property type="term" value="F:nucleotidyltransferase activity"/>
    <property type="evidence" value="ECO:0007669"/>
    <property type="project" value="UniProtKB-KW"/>
</dbReference>
<dbReference type="CDD" id="cd00755">
    <property type="entry name" value="YgdL_like"/>
    <property type="match status" value="1"/>
</dbReference>
<dbReference type="InterPro" id="IPR000594">
    <property type="entry name" value="ThiF_NAD_FAD-bd"/>
</dbReference>
<dbReference type="InterPro" id="IPR035985">
    <property type="entry name" value="Ubiquitin-activating_enz"/>
</dbReference>
<dbReference type="GO" id="GO:0008641">
    <property type="term" value="F:ubiquitin-like modifier activating enzyme activity"/>
    <property type="evidence" value="ECO:0007669"/>
    <property type="project" value="InterPro"/>
</dbReference>
<dbReference type="Pfam" id="PF00899">
    <property type="entry name" value="ThiF"/>
    <property type="match status" value="1"/>
</dbReference>
<gene>
    <name evidence="2" type="primary">moeZ_2</name>
    <name evidence="3" type="ORF">ERS852450_03239</name>
    <name evidence="2" type="ORF">ERS852578_02816</name>
</gene>
<dbReference type="Proteomes" id="UP000095390">
    <property type="component" value="Unassembled WGS sequence"/>
</dbReference>
<evidence type="ECO:0000259" key="1">
    <source>
        <dbReference type="Pfam" id="PF00899"/>
    </source>
</evidence>
<protein>
    <submittedName>
        <fullName evidence="2">Probable adenylyltransferase/sulfurtransferase MoeZ</fullName>
    </submittedName>
</protein>
<dbReference type="OrthoDB" id="9804150at2"/>
<organism evidence="2 4">
    <name type="scientific">Anaerobutyricum hallii</name>
    <dbReference type="NCBI Taxonomy" id="39488"/>
    <lineage>
        <taxon>Bacteria</taxon>
        <taxon>Bacillati</taxon>
        <taxon>Bacillota</taxon>
        <taxon>Clostridia</taxon>
        <taxon>Lachnospirales</taxon>
        <taxon>Lachnospiraceae</taxon>
        <taxon>Anaerobutyricum</taxon>
    </lineage>
</organism>
<dbReference type="Gene3D" id="3.40.50.720">
    <property type="entry name" value="NAD(P)-binding Rossmann-like Domain"/>
    <property type="match status" value="1"/>
</dbReference>
<evidence type="ECO:0000313" key="4">
    <source>
        <dbReference type="Proteomes" id="UP000095390"/>
    </source>
</evidence>
<sequence>MLNQFSRTQLLLGEEAMDKLKNSRVAVFGVGGVGGYVCEALARSGVGTFDLIDDDKVCLTNLNRQIIATRKTVGKYKVEVMKERILDINPDAQVNVHQCFFLPENADDFPFDEYDYVVDAVDTVTAKIEIIMQAQKYGTQVISSMGAGNKLDPAAFQVADIYKTKMCPLAKVMRRELKKRGVKKLKVVYSEEKPTRPIEDMSISCRTNCICPPGAEHKCTERRDIPGSVAFVPSVAGLIIAGEVVKDIAGK</sequence>
<dbReference type="RefSeq" id="WP_005347971.1">
    <property type="nucleotide sequence ID" value="NZ_BLYK01000095.1"/>
</dbReference>
<keyword evidence="2" id="KW-0548">Nucleotidyltransferase</keyword>
<dbReference type="AlphaFoldDB" id="A0A173UY30"/>
<name>A0A173UY30_9FIRM</name>
<dbReference type="PANTHER" id="PTHR43267:SF1">
    <property type="entry name" value="TRNA THREONYLCARBAMOYLADENOSINE DEHYDRATASE"/>
    <property type="match status" value="1"/>
</dbReference>
<dbReference type="Proteomes" id="UP000095679">
    <property type="component" value="Unassembled WGS sequence"/>
</dbReference>
<dbReference type="FunFam" id="3.40.50.720:FF:000141">
    <property type="entry name" value="tRNA threonylcarbamoyladenosine dehydratase"/>
    <property type="match status" value="1"/>
</dbReference>
<accession>A0A173UY30</accession>
<evidence type="ECO:0000313" key="2">
    <source>
        <dbReference type="EMBL" id="CUN19714.1"/>
    </source>
</evidence>
<keyword evidence="2" id="KW-0808">Transferase</keyword>